<keyword evidence="3" id="KW-1185">Reference proteome</keyword>
<keyword evidence="1" id="KW-0812">Transmembrane</keyword>
<gene>
    <name evidence="2" type="ORF">JBL43_19895</name>
</gene>
<organism evidence="2 3">
    <name type="scientific">Aureibaculum flavum</name>
    <dbReference type="NCBI Taxonomy" id="2795986"/>
    <lineage>
        <taxon>Bacteria</taxon>
        <taxon>Pseudomonadati</taxon>
        <taxon>Bacteroidota</taxon>
        <taxon>Flavobacteriia</taxon>
        <taxon>Flavobacteriales</taxon>
        <taxon>Flavobacteriaceae</taxon>
        <taxon>Aureibaculum</taxon>
    </lineage>
</organism>
<evidence type="ECO:0000256" key="1">
    <source>
        <dbReference type="SAM" id="Phobius"/>
    </source>
</evidence>
<dbReference type="RefSeq" id="WP_198843107.1">
    <property type="nucleotide sequence ID" value="NZ_JAEHFJ010000017.1"/>
</dbReference>
<accession>A0ABS0WX02</accession>
<proteinExistence type="predicted"/>
<comment type="caution">
    <text evidence="2">The sequence shown here is derived from an EMBL/GenBank/DDBJ whole genome shotgun (WGS) entry which is preliminary data.</text>
</comment>
<dbReference type="EMBL" id="JAEHFJ010000017">
    <property type="protein sequence ID" value="MBJ2176521.1"/>
    <property type="molecule type" value="Genomic_DNA"/>
</dbReference>
<reference evidence="2 3" key="1">
    <citation type="submission" date="2020-12" db="EMBL/GenBank/DDBJ databases">
        <title>Aureibaculum luteum sp. nov. and Aureibaculum flavum sp. nov., novel members of the family Flavobacteriaceae isolated from Antarctic intertidal sediments.</title>
        <authorList>
            <person name="He X."/>
            <person name="Zhang X."/>
        </authorList>
    </citation>
    <scope>NUCLEOTIDE SEQUENCE [LARGE SCALE GENOMIC DNA]</scope>
    <source>
        <strain evidence="2 3">A20</strain>
    </source>
</reference>
<dbReference type="Proteomes" id="UP000623301">
    <property type="component" value="Unassembled WGS sequence"/>
</dbReference>
<feature type="transmembrane region" description="Helical" evidence="1">
    <location>
        <begin position="7"/>
        <end position="28"/>
    </location>
</feature>
<keyword evidence="1" id="KW-1133">Transmembrane helix</keyword>
<evidence type="ECO:0000313" key="3">
    <source>
        <dbReference type="Proteomes" id="UP000623301"/>
    </source>
</evidence>
<evidence type="ECO:0000313" key="2">
    <source>
        <dbReference type="EMBL" id="MBJ2176521.1"/>
    </source>
</evidence>
<keyword evidence="1" id="KW-0472">Membrane</keyword>
<sequence length="215" mass="25824">MKNLLKRLLFTFIGISILGILMYNISFWNQERNFEKFAYDFNPKRNEIGLQEISKNWKSKKRTWENWKELNDENYNDGKISKFKKIFSLKNITTGMIFETGSTDKKTNLRSKLIWLNSNILFWKNGIESEMDVYERDLDSLTIENLLIRYYFKDDNGNKDYFEVDYYQTNVNEFYFCGTPAIMEREEQRISGKPYFGNITKKQADSILNKWDKSN</sequence>
<name>A0ABS0WX02_9FLAO</name>
<protein>
    <submittedName>
        <fullName evidence="2">Uncharacterized protein</fullName>
    </submittedName>
</protein>